<dbReference type="PRINTS" id="PR00411">
    <property type="entry name" value="PNDRDTASEI"/>
</dbReference>
<evidence type="ECO:0000313" key="10">
    <source>
        <dbReference type="Proteomes" id="UP001140510"/>
    </source>
</evidence>
<evidence type="ECO:0000256" key="7">
    <source>
        <dbReference type="ARBA" id="ARBA00023033"/>
    </source>
</evidence>
<proteinExistence type="inferred from homology"/>
<dbReference type="PANTHER" id="PTHR43098">
    <property type="entry name" value="L-ORNITHINE N(5)-MONOOXYGENASE-RELATED"/>
    <property type="match status" value="1"/>
</dbReference>
<accession>A0A9W9D965</accession>
<comment type="cofactor">
    <cofactor evidence="1">
        <name>FAD</name>
        <dbReference type="ChEBI" id="CHEBI:57692"/>
    </cofactor>
</comment>
<dbReference type="InterPro" id="IPR023753">
    <property type="entry name" value="FAD/NAD-binding_dom"/>
</dbReference>
<dbReference type="Gene3D" id="3.40.50.720">
    <property type="entry name" value="NAD(P)-binding Rossmann-like Domain"/>
    <property type="match status" value="1"/>
</dbReference>
<sequence>MPPLYIHTHSGDDNQHARNMAHTELNAVIVGAGFGGVYQLKKLRDAGYKVKLLESGSDYGGVWYWNRYPGARVDSAIPHYEFSDHELWKDWSWTERFPGSAELRKYFAHVASKWDLQKDTVFDCFVDKAIWDDEEKRWRVVTATGSEYTAKFLLLNTGFAAKRYIPDWEGVDTFKGTLIHPSYWPHEGLNLRGKRIAVIGTGSTGVQLATELARVASHLTVFQRTPNMALPMKQEHYDPPAQALPREQYSDLFTHRKDSFSGFSFNFIPRSTFADTPEQRREVYEDMWAQGDFQFWLATYVDMLFDARANEEAYNFWCEKTRARIEDERVRDILAPQKQPHAFGCKRISLENGYFEIFNQENVTLVDTSKTGSPIECITEKGIRTTQGEHEFDAIVCATGYDAVTGGLTQIDIHGRGGVSLKDAWKEGAKTYLGMASHGFPNMFFTYGPQAPTAFCNGPTCAELQGDWILNIMDHVRRHNFSTVEVQEKAQEEWKELIWKLANASLLPSVDSWYMGTNIPGKAREPMIYLGGVPTYYKRLEDVAEKGYEGFTLV</sequence>
<organism evidence="9 10">
    <name type="scientific">Didymella pomorum</name>
    <dbReference type="NCBI Taxonomy" id="749634"/>
    <lineage>
        <taxon>Eukaryota</taxon>
        <taxon>Fungi</taxon>
        <taxon>Dikarya</taxon>
        <taxon>Ascomycota</taxon>
        <taxon>Pezizomycotina</taxon>
        <taxon>Dothideomycetes</taxon>
        <taxon>Pleosporomycetidae</taxon>
        <taxon>Pleosporales</taxon>
        <taxon>Pleosporineae</taxon>
        <taxon>Didymellaceae</taxon>
        <taxon>Didymella</taxon>
    </lineage>
</organism>
<gene>
    <name evidence="9" type="ORF">N0V91_003523</name>
</gene>
<keyword evidence="4" id="KW-0274">FAD</keyword>
<feature type="domain" description="FAD/NAD(P)-binding" evidence="8">
    <location>
        <begin position="27"/>
        <end position="232"/>
    </location>
</feature>
<dbReference type="InterPro" id="IPR036188">
    <property type="entry name" value="FAD/NAD-bd_sf"/>
</dbReference>
<evidence type="ECO:0000256" key="5">
    <source>
        <dbReference type="ARBA" id="ARBA00022857"/>
    </source>
</evidence>
<dbReference type="SUPFAM" id="SSF51905">
    <property type="entry name" value="FAD/NAD(P)-binding domain"/>
    <property type="match status" value="1"/>
</dbReference>
<evidence type="ECO:0000256" key="4">
    <source>
        <dbReference type="ARBA" id="ARBA00022827"/>
    </source>
</evidence>
<dbReference type="Gene3D" id="3.50.50.60">
    <property type="entry name" value="FAD/NAD(P)-binding domain"/>
    <property type="match status" value="2"/>
</dbReference>
<evidence type="ECO:0000256" key="6">
    <source>
        <dbReference type="ARBA" id="ARBA00023002"/>
    </source>
</evidence>
<evidence type="ECO:0000256" key="1">
    <source>
        <dbReference type="ARBA" id="ARBA00001974"/>
    </source>
</evidence>
<dbReference type="AlphaFoldDB" id="A0A9W9D965"/>
<keyword evidence="3" id="KW-0285">Flavoprotein</keyword>
<keyword evidence="10" id="KW-1185">Reference proteome</keyword>
<dbReference type="OrthoDB" id="66881at2759"/>
<dbReference type="Pfam" id="PF07992">
    <property type="entry name" value="Pyr_redox_2"/>
    <property type="match status" value="1"/>
</dbReference>
<dbReference type="EMBL" id="JAPEVA010000017">
    <property type="protein sequence ID" value="KAJ4408174.1"/>
    <property type="molecule type" value="Genomic_DNA"/>
</dbReference>
<evidence type="ECO:0000313" key="9">
    <source>
        <dbReference type="EMBL" id="KAJ4408174.1"/>
    </source>
</evidence>
<comment type="similarity">
    <text evidence="2">Belongs to the FAD-binding monooxygenase family.</text>
</comment>
<dbReference type="Proteomes" id="UP001140510">
    <property type="component" value="Unassembled WGS sequence"/>
</dbReference>
<evidence type="ECO:0000256" key="3">
    <source>
        <dbReference type="ARBA" id="ARBA00022630"/>
    </source>
</evidence>
<dbReference type="InterPro" id="IPR050775">
    <property type="entry name" value="FAD-binding_Monooxygenases"/>
</dbReference>
<dbReference type="GO" id="GO:0004497">
    <property type="term" value="F:monooxygenase activity"/>
    <property type="evidence" value="ECO:0007669"/>
    <property type="project" value="UniProtKB-KW"/>
</dbReference>
<protein>
    <recommendedName>
        <fullName evidence="8">FAD/NAD(P)-binding domain-containing protein</fullName>
    </recommendedName>
</protein>
<keyword evidence="5" id="KW-0521">NADP</keyword>
<keyword evidence="6" id="KW-0560">Oxidoreductase</keyword>
<evidence type="ECO:0000259" key="8">
    <source>
        <dbReference type="Pfam" id="PF07992"/>
    </source>
</evidence>
<evidence type="ECO:0000256" key="2">
    <source>
        <dbReference type="ARBA" id="ARBA00010139"/>
    </source>
</evidence>
<reference evidence="9" key="1">
    <citation type="submission" date="2022-10" db="EMBL/GenBank/DDBJ databases">
        <title>Tapping the CABI collections for fungal endophytes: first genome assemblies for Collariella, Neodidymelliopsis, Ascochyta clinopodiicola, Didymella pomorum, Didymosphaeria variabile, Neocosmospora piperis and Neocucurbitaria cava.</title>
        <authorList>
            <person name="Hill R."/>
        </authorList>
    </citation>
    <scope>NUCLEOTIDE SEQUENCE</scope>
    <source>
        <strain evidence="9">IMI 355091</strain>
    </source>
</reference>
<name>A0A9W9D965_9PLEO</name>
<comment type="caution">
    <text evidence="9">The sequence shown here is derived from an EMBL/GenBank/DDBJ whole genome shotgun (WGS) entry which is preliminary data.</text>
</comment>
<dbReference type="PANTHER" id="PTHR43098:SF3">
    <property type="entry name" value="L-ORNITHINE N(5)-MONOOXYGENASE-RELATED"/>
    <property type="match status" value="1"/>
</dbReference>
<keyword evidence="7" id="KW-0503">Monooxygenase</keyword>